<evidence type="ECO:0000256" key="1">
    <source>
        <dbReference type="SAM" id="SignalP"/>
    </source>
</evidence>
<accession>A0A0N8AUZ4</accession>
<organism evidence="3 4">
    <name type="scientific">Daphnia magna</name>
    <dbReference type="NCBI Taxonomy" id="35525"/>
    <lineage>
        <taxon>Eukaryota</taxon>
        <taxon>Metazoa</taxon>
        <taxon>Ecdysozoa</taxon>
        <taxon>Arthropoda</taxon>
        <taxon>Crustacea</taxon>
        <taxon>Branchiopoda</taxon>
        <taxon>Diplostraca</taxon>
        <taxon>Cladocera</taxon>
        <taxon>Anomopoda</taxon>
        <taxon>Daphniidae</taxon>
        <taxon>Daphnia</taxon>
    </lineage>
</organism>
<evidence type="ECO:0000313" key="3">
    <source>
        <dbReference type="EMBL" id="KZS05356.1"/>
    </source>
</evidence>
<sequence length="89" mass="10403">MNRLIGTICVVLLVIVAVTLANDEREDTRQKRQFGGTLGLLNGFLYGYGHPVYGYGRYPYYGYPYPYVGHRPAYRPYHYFGHRWTGYGW</sequence>
<proteinExistence type="predicted"/>
<name>A0A0N8AUZ4_9CRUS</name>
<dbReference type="AlphaFoldDB" id="A0A0N8AUZ4"/>
<dbReference type="Proteomes" id="UP000076858">
    <property type="component" value="Unassembled WGS sequence"/>
</dbReference>
<evidence type="ECO:0000313" key="4">
    <source>
        <dbReference type="Proteomes" id="UP000076858"/>
    </source>
</evidence>
<dbReference type="EMBL" id="LRGB01002954">
    <property type="protein sequence ID" value="KZS05356.1"/>
    <property type="molecule type" value="Genomic_DNA"/>
</dbReference>
<reference evidence="2" key="1">
    <citation type="submission" date="2015-10" db="EMBL/GenBank/DDBJ databases">
        <title>EvidentialGene: Evidence-directed Construction of Complete mRNA Transcriptomes without Genomes.</title>
        <authorList>
            <person name="Gilbert D.G."/>
        </authorList>
    </citation>
    <scope>NUCLEOTIDE SEQUENCE</scope>
</reference>
<reference evidence="3 4" key="2">
    <citation type="submission" date="2016-03" db="EMBL/GenBank/DDBJ databases">
        <title>EvidentialGene: Evidence-directed Construction of Genes on Genomes.</title>
        <authorList>
            <person name="Gilbert D.G."/>
            <person name="Choi J.-H."/>
            <person name="Mockaitis K."/>
            <person name="Colbourne J."/>
            <person name="Pfrender M."/>
        </authorList>
    </citation>
    <scope>NUCLEOTIDE SEQUENCE [LARGE SCALE GENOMIC DNA]</scope>
    <source>
        <strain evidence="3 4">Xinb3</strain>
        <tissue evidence="3">Complete organism</tissue>
    </source>
</reference>
<evidence type="ECO:0000313" key="2">
    <source>
        <dbReference type="EMBL" id="JAN37908.1"/>
    </source>
</evidence>
<feature type="signal peptide" evidence="1">
    <location>
        <begin position="1"/>
        <end position="21"/>
    </location>
</feature>
<keyword evidence="4" id="KW-1185">Reference proteome</keyword>
<keyword evidence="1" id="KW-0732">Signal</keyword>
<feature type="chain" id="PRO_5013460383" evidence="1">
    <location>
        <begin position="22"/>
        <end position="89"/>
    </location>
</feature>
<dbReference type="EMBL" id="GDIQ01056829">
    <property type="protein sequence ID" value="JAN37908.1"/>
    <property type="molecule type" value="Transcribed_RNA"/>
</dbReference>
<gene>
    <name evidence="3" type="ORF">APZ42_031481</name>
</gene>
<protein>
    <submittedName>
        <fullName evidence="3">Uncharacterized protein</fullName>
    </submittedName>
</protein>